<dbReference type="SMART" id="SM00958">
    <property type="entry name" value="SecA_PP_bind"/>
    <property type="match status" value="1"/>
</dbReference>
<keyword evidence="14 16" id="KW-0472">Membrane</keyword>
<dbReference type="CDD" id="cd17928">
    <property type="entry name" value="DEXDc_SecA"/>
    <property type="match status" value="1"/>
</dbReference>
<feature type="binding site" evidence="16">
    <location>
        <begin position="105"/>
        <end position="109"/>
    </location>
    <ligand>
        <name>ATP</name>
        <dbReference type="ChEBI" id="CHEBI:30616"/>
    </ligand>
</feature>
<evidence type="ECO:0000256" key="14">
    <source>
        <dbReference type="ARBA" id="ARBA00023136"/>
    </source>
</evidence>
<evidence type="ECO:0000256" key="17">
    <source>
        <dbReference type="RuleBase" id="RU003874"/>
    </source>
</evidence>
<organism evidence="21 22">
    <name type="scientific">Xenorhabdus bovienii str. oregonense</name>
    <dbReference type="NCBI Taxonomy" id="1398202"/>
    <lineage>
        <taxon>Bacteria</taxon>
        <taxon>Pseudomonadati</taxon>
        <taxon>Pseudomonadota</taxon>
        <taxon>Gammaproteobacteria</taxon>
        <taxon>Enterobacterales</taxon>
        <taxon>Morganellaceae</taxon>
        <taxon>Xenorhabdus</taxon>
    </lineage>
</organism>
<protein>
    <recommendedName>
        <fullName evidence="16 17">Protein translocase subunit SecA</fullName>
        <ecNumber evidence="16">7.4.2.8</ecNumber>
    </recommendedName>
</protein>
<dbReference type="Gene3D" id="3.90.1440.10">
    <property type="entry name" value="SecA, preprotein cross-linking domain"/>
    <property type="match status" value="1"/>
</dbReference>
<keyword evidence="13 16" id="KW-0811">Translocation</keyword>
<dbReference type="HOGENOM" id="CLU_005314_3_0_6"/>
<feature type="binding site" evidence="16">
    <location>
        <position position="87"/>
    </location>
    <ligand>
        <name>ATP</name>
        <dbReference type="ChEBI" id="CHEBI:30616"/>
    </ligand>
</feature>
<dbReference type="Pfam" id="PF01043">
    <property type="entry name" value="SecA_PP_bind"/>
    <property type="match status" value="1"/>
</dbReference>
<keyword evidence="7" id="KW-0479">Metal-binding</keyword>
<reference evidence="21" key="1">
    <citation type="submission" date="2013-07" db="EMBL/GenBank/DDBJ databases">
        <title>Sub-species coevolution in mutualistic symbiosis.</title>
        <authorList>
            <person name="Murfin K."/>
            <person name="Klassen J."/>
            <person name="Lee M."/>
            <person name="Forst S."/>
            <person name="Stock P."/>
            <person name="Goodrich-Blair H."/>
        </authorList>
    </citation>
    <scope>NUCLEOTIDE SEQUENCE [LARGE SCALE GENOMIC DNA]</scope>
    <source>
        <strain evidence="21">Oregonense</strain>
    </source>
</reference>
<evidence type="ECO:0000256" key="13">
    <source>
        <dbReference type="ARBA" id="ARBA00023010"/>
    </source>
</evidence>
<evidence type="ECO:0000256" key="1">
    <source>
        <dbReference type="ARBA" id="ARBA00001947"/>
    </source>
</evidence>
<evidence type="ECO:0000256" key="16">
    <source>
        <dbReference type="HAMAP-Rule" id="MF_01382"/>
    </source>
</evidence>
<dbReference type="PROSITE" id="PS51196">
    <property type="entry name" value="SECA_MOTOR_DEAD"/>
    <property type="match status" value="1"/>
</dbReference>
<dbReference type="EC" id="7.4.2.8" evidence="16"/>
<keyword evidence="5 16" id="KW-0963">Cytoplasm</keyword>
<evidence type="ECO:0000256" key="11">
    <source>
        <dbReference type="ARBA" id="ARBA00022927"/>
    </source>
</evidence>
<keyword evidence="8 16" id="KW-0547">Nucleotide-binding</keyword>
<dbReference type="Pfam" id="PF02810">
    <property type="entry name" value="SEC-C"/>
    <property type="match status" value="1"/>
</dbReference>
<dbReference type="InterPro" id="IPR036266">
    <property type="entry name" value="SecA_Wing/Scaffold_sf"/>
</dbReference>
<feature type="domain" description="SecA family profile" evidence="20">
    <location>
        <begin position="3"/>
        <end position="619"/>
    </location>
</feature>
<evidence type="ECO:0000256" key="3">
    <source>
        <dbReference type="ARBA" id="ARBA00022448"/>
    </source>
</evidence>
<dbReference type="InterPro" id="IPR004027">
    <property type="entry name" value="SEC_C_motif"/>
</dbReference>
<dbReference type="GO" id="GO:0006605">
    <property type="term" value="P:protein targeting"/>
    <property type="evidence" value="ECO:0007669"/>
    <property type="project" value="UniProtKB-UniRule"/>
</dbReference>
<evidence type="ECO:0000256" key="5">
    <source>
        <dbReference type="ARBA" id="ARBA00022490"/>
    </source>
</evidence>
<dbReference type="GO" id="GO:0043952">
    <property type="term" value="P:protein transport by the Sec complex"/>
    <property type="evidence" value="ECO:0007669"/>
    <property type="project" value="UniProtKB-ARBA"/>
</dbReference>
<accession>A0A077P9S0</accession>
<dbReference type="PROSITE" id="PS51194">
    <property type="entry name" value="HELICASE_CTER"/>
    <property type="match status" value="1"/>
</dbReference>
<dbReference type="InterPro" id="IPR011116">
    <property type="entry name" value="SecA_Wing/Scaffold"/>
</dbReference>
<keyword evidence="12 16" id="KW-1278">Translocase</keyword>
<gene>
    <name evidence="16 21" type="primary">secA</name>
    <name evidence="21" type="ORF">XBO1_2290023</name>
</gene>
<feature type="binding site" evidence="16">
    <location>
        <position position="512"/>
    </location>
    <ligand>
        <name>ATP</name>
        <dbReference type="ChEBI" id="CHEBI:30616"/>
    </ligand>
</feature>
<dbReference type="InterPro" id="IPR014018">
    <property type="entry name" value="SecA_motor_DEAD"/>
</dbReference>
<dbReference type="InterPro" id="IPR001650">
    <property type="entry name" value="Helicase_C-like"/>
</dbReference>
<dbReference type="HAMAP" id="MF_01382">
    <property type="entry name" value="SecA"/>
    <property type="match status" value="1"/>
</dbReference>
<dbReference type="InterPro" id="IPR020937">
    <property type="entry name" value="SecA_CS"/>
</dbReference>
<dbReference type="Gene3D" id="1.10.3060.10">
    <property type="entry name" value="Helical scaffold and wing domains of SecA"/>
    <property type="match status" value="1"/>
</dbReference>
<evidence type="ECO:0000256" key="15">
    <source>
        <dbReference type="ARBA" id="ARBA00034006"/>
    </source>
</evidence>
<keyword evidence="11 16" id="KW-0653">Protein transport</keyword>
<dbReference type="PRINTS" id="PR00906">
    <property type="entry name" value="SECA"/>
</dbReference>
<dbReference type="GO" id="GO:0031522">
    <property type="term" value="C:cell envelope Sec protein transport complex"/>
    <property type="evidence" value="ECO:0007669"/>
    <property type="project" value="TreeGrafter"/>
</dbReference>
<dbReference type="InterPro" id="IPR011115">
    <property type="entry name" value="SecA_DEAD"/>
</dbReference>
<dbReference type="GO" id="GO:0005524">
    <property type="term" value="F:ATP binding"/>
    <property type="evidence" value="ECO:0007669"/>
    <property type="project" value="UniProtKB-UniRule"/>
</dbReference>
<comment type="cofactor">
    <cofactor evidence="1">
        <name>Zn(2+)</name>
        <dbReference type="ChEBI" id="CHEBI:29105"/>
    </cofactor>
</comment>
<dbReference type="InterPro" id="IPR027417">
    <property type="entry name" value="P-loop_NTPase"/>
</dbReference>
<evidence type="ECO:0000256" key="9">
    <source>
        <dbReference type="ARBA" id="ARBA00022833"/>
    </source>
</evidence>
<dbReference type="GO" id="GO:0046872">
    <property type="term" value="F:metal ion binding"/>
    <property type="evidence" value="ECO:0007669"/>
    <property type="project" value="UniProtKB-KW"/>
</dbReference>
<evidence type="ECO:0000256" key="10">
    <source>
        <dbReference type="ARBA" id="ARBA00022840"/>
    </source>
</evidence>
<dbReference type="RefSeq" id="WP_038257654.1">
    <property type="nucleotide sequence ID" value="NZ_CAWLUU010000199.1"/>
</dbReference>
<evidence type="ECO:0000256" key="2">
    <source>
        <dbReference type="ARBA" id="ARBA00007650"/>
    </source>
</evidence>
<comment type="subcellular location">
    <subcellularLocation>
        <location evidence="16">Cell membrane</location>
        <topology evidence="16">Peripheral membrane protein</topology>
        <orientation evidence="16">Cytoplasmic side</orientation>
    </subcellularLocation>
    <subcellularLocation>
        <location evidence="16">Cytoplasm</location>
    </subcellularLocation>
    <text evidence="16">Distribution is 50-50.</text>
</comment>
<dbReference type="FunFam" id="3.40.50.300:FF:000081">
    <property type="entry name" value="Preprotein translocase subunit SecA"/>
    <property type="match status" value="1"/>
</dbReference>
<dbReference type="PROSITE" id="PS51192">
    <property type="entry name" value="HELICASE_ATP_BIND_1"/>
    <property type="match status" value="1"/>
</dbReference>
<dbReference type="InterPro" id="IPR000185">
    <property type="entry name" value="SecA"/>
</dbReference>
<dbReference type="EMBL" id="CBSX010000145">
    <property type="protein sequence ID" value="CDH06486.1"/>
    <property type="molecule type" value="Genomic_DNA"/>
</dbReference>
<dbReference type="NCBIfam" id="NF009538">
    <property type="entry name" value="PRK12904.1"/>
    <property type="match status" value="1"/>
</dbReference>
<evidence type="ECO:0000256" key="12">
    <source>
        <dbReference type="ARBA" id="ARBA00022967"/>
    </source>
</evidence>
<dbReference type="FunFam" id="3.90.1440.10:FF:000001">
    <property type="entry name" value="Preprotein translocase subunit SecA"/>
    <property type="match status" value="1"/>
</dbReference>
<dbReference type="GO" id="GO:0017038">
    <property type="term" value="P:protein import"/>
    <property type="evidence" value="ECO:0007669"/>
    <property type="project" value="InterPro"/>
</dbReference>
<evidence type="ECO:0000313" key="21">
    <source>
        <dbReference type="EMBL" id="CDH06486.1"/>
    </source>
</evidence>
<keyword evidence="10 16" id="KW-0067">ATP-binding</keyword>
<keyword evidence="6" id="KW-0997">Cell inner membrane</keyword>
<comment type="similarity">
    <text evidence="2 16 17">Belongs to the SecA family.</text>
</comment>
<dbReference type="SUPFAM" id="SSF81886">
    <property type="entry name" value="Helical scaffold and wing domains of SecA"/>
    <property type="match status" value="1"/>
</dbReference>
<evidence type="ECO:0000259" key="20">
    <source>
        <dbReference type="PROSITE" id="PS51196"/>
    </source>
</evidence>
<dbReference type="Proteomes" id="UP000028483">
    <property type="component" value="Unassembled WGS sequence"/>
</dbReference>
<evidence type="ECO:0000259" key="19">
    <source>
        <dbReference type="PROSITE" id="PS51194"/>
    </source>
</evidence>
<dbReference type="PANTHER" id="PTHR30612">
    <property type="entry name" value="SECA INNER MEMBRANE COMPONENT OF SEC PROTEIN SECRETION SYSTEM"/>
    <property type="match status" value="1"/>
</dbReference>
<dbReference type="InterPro" id="IPR044722">
    <property type="entry name" value="SecA_SF2_C"/>
</dbReference>
<dbReference type="Pfam" id="PF07517">
    <property type="entry name" value="SecA_DEAD"/>
    <property type="match status" value="1"/>
</dbReference>
<dbReference type="CDD" id="cd18803">
    <property type="entry name" value="SF2_C_secA"/>
    <property type="match status" value="1"/>
</dbReference>
<dbReference type="FunFam" id="1.10.3060.10:FF:000001">
    <property type="entry name" value="Preprotein translocase subunit SecA"/>
    <property type="match status" value="1"/>
</dbReference>
<proteinExistence type="evidence at transcript level"/>
<dbReference type="SUPFAM" id="SSF81767">
    <property type="entry name" value="Pre-protein crosslinking domain of SecA"/>
    <property type="match status" value="1"/>
</dbReference>
<dbReference type="Gene3D" id="3.40.50.300">
    <property type="entry name" value="P-loop containing nucleotide triphosphate hydrolases"/>
    <property type="match status" value="2"/>
</dbReference>
<comment type="induction">
    <text evidence="16">Repressed under conditions of excess protein secretion capacity and derepressed when protein secretion becomes limiting. This is regulated by SecM.</text>
</comment>
<dbReference type="SMART" id="SM00957">
    <property type="entry name" value="SecA_DEAD"/>
    <property type="match status" value="1"/>
</dbReference>
<dbReference type="GO" id="GO:0005886">
    <property type="term" value="C:plasma membrane"/>
    <property type="evidence" value="ECO:0007669"/>
    <property type="project" value="UniProtKB-SubCell"/>
</dbReference>
<comment type="caution">
    <text evidence="21">The sequence shown here is derived from an EMBL/GenBank/DDBJ whole genome shotgun (WGS) entry which is preliminary data.</text>
</comment>
<evidence type="ECO:0000313" key="22">
    <source>
        <dbReference type="Proteomes" id="UP000028483"/>
    </source>
</evidence>
<evidence type="ECO:0000256" key="4">
    <source>
        <dbReference type="ARBA" id="ARBA00022475"/>
    </source>
</evidence>
<keyword evidence="3 16" id="KW-0813">Transport</keyword>
<sequence>MLIKLLTKIFGSRNDRTLRRLRKSVEIINRMEPDFEKLSDEELKAKTEQFRARLKAGESLEKILPEAFATVREASKRVFGMRHFDVQLLGGMVLNERCIAEMRTGEGKTLTATLPAYLNALSGRGVHVVTVNDYLAQRDAENNRPLFEYLGLTVGINLPNMPAPAKREAYAADITYGTNNEYGFDYLRDNMAFSPEERVQRKLHYALVDEVDSILIDEARTPLIISGPAEDSSELYIKVDKLIPKLIRQEKEDSEAFQGEGHFSVDEKTRQVNLTERGLVLVEELLVGAKLMDEGESLYSPTNIMLMHHVTAALRAHVLFTRDVDYIVKDGEVIIVDEHTGRTMQGRRWSDGLHQAVEAKEGVEIQNENQTLASITFQNYFRIYEKLAGMTGTADTEAFEFSSIYKLDTIVVPTNRPMIRKDLPDLVYMTEAEKIDAIIEDIKERTNNGQPILVGTISIEKSEVIAKALTKAGIEHNVLNAKFHAMEADIIAQAGQAGTVTIATNMAGRGTDIVLGGSWQSEIAKLEEPTQEKIEQIKAAWQERHDEVLAAGGLHIIGTERHESRRIDNQLRGRAGRQGDAGSSRFYLSMEDSLMRIFASDRVTGMMRKLGMQPGEAIEHPWVTKAIANAQRKVESRNFDIRKQLLEYDDVANDQRRAIYAQRNDLLDVSDVSETIASIREDVLKVTIDAYIPPQSLEEMWDIEGLHERLVNDFDLDMPIKEWLDKEPELHEETLRERILEKAIEVYKQKEEIVSTEMMRNFEKGIMLQTLDTLWKEHLAAMDYLRQGIHLRGYAQKDPKQEYKRESFAMFANMLESLKYEVISTLSKVQVRIPEEVEALEHQRREEAERLARKQHLSHEVEQGALMSETEAQMASGARKVGRNDPCPCGSGKKFKHCHGSL</sequence>
<dbReference type="PROSITE" id="PS01312">
    <property type="entry name" value="SECA"/>
    <property type="match status" value="1"/>
</dbReference>
<evidence type="ECO:0000259" key="18">
    <source>
        <dbReference type="PROSITE" id="PS51192"/>
    </source>
</evidence>
<dbReference type="InterPro" id="IPR036670">
    <property type="entry name" value="SecA_X-link_sf"/>
</dbReference>
<dbReference type="Pfam" id="PF21090">
    <property type="entry name" value="P-loop_SecA"/>
    <property type="match status" value="1"/>
</dbReference>
<dbReference type="InterPro" id="IPR014001">
    <property type="entry name" value="Helicase_ATP-bd"/>
</dbReference>
<evidence type="ECO:0000256" key="6">
    <source>
        <dbReference type="ARBA" id="ARBA00022519"/>
    </source>
</evidence>
<dbReference type="AlphaFoldDB" id="A0A077P9S0"/>
<keyword evidence="9" id="KW-0862">Zinc</keyword>
<evidence type="ECO:0000256" key="8">
    <source>
        <dbReference type="ARBA" id="ARBA00022741"/>
    </source>
</evidence>
<evidence type="ECO:0000256" key="7">
    <source>
        <dbReference type="ARBA" id="ARBA00022723"/>
    </source>
</evidence>
<dbReference type="GO" id="GO:0005829">
    <property type="term" value="C:cytosol"/>
    <property type="evidence" value="ECO:0007669"/>
    <property type="project" value="TreeGrafter"/>
</dbReference>
<dbReference type="Pfam" id="PF07516">
    <property type="entry name" value="SecA_SW"/>
    <property type="match status" value="1"/>
</dbReference>
<dbReference type="SUPFAM" id="SSF52540">
    <property type="entry name" value="P-loop containing nucleoside triphosphate hydrolases"/>
    <property type="match status" value="2"/>
</dbReference>
<dbReference type="PANTHER" id="PTHR30612:SF0">
    <property type="entry name" value="CHLOROPLAST PROTEIN-TRANSPORTING ATPASE"/>
    <property type="match status" value="1"/>
</dbReference>
<name>A0A077P9S0_XENBV</name>
<keyword evidence="4 16" id="KW-1003">Cell membrane</keyword>
<feature type="domain" description="Helicase ATP-binding" evidence="18">
    <location>
        <begin position="89"/>
        <end position="247"/>
    </location>
</feature>
<comment type="function">
    <text evidence="16">Part of the Sec protein translocase complex. Interacts with the SecYEG preprotein conducting channel. Has a central role in coupling the hydrolysis of ATP to the transfer of proteins into and across the cell membrane, serving both as a receptor for the preprotein-SecB complex and as an ATP-driven molecular motor driving the stepwise translocation of polypeptide chains across the membrane.</text>
</comment>
<dbReference type="GO" id="GO:0065002">
    <property type="term" value="P:intracellular protein transmembrane transport"/>
    <property type="evidence" value="ECO:0007669"/>
    <property type="project" value="UniProtKB-UniRule"/>
</dbReference>
<comment type="catalytic activity">
    <reaction evidence="15 16">
        <text>ATP + H2O + cellular proteinSide 1 = ADP + phosphate + cellular proteinSide 2.</text>
        <dbReference type="EC" id="7.4.2.8"/>
    </reaction>
</comment>
<comment type="subunit">
    <text evidence="16">Monomer and homodimer. Part of the essential Sec protein translocation apparatus which comprises SecA, SecYEG and auxiliary proteins SecDF-YajC and YidC.</text>
</comment>
<dbReference type="NCBIfam" id="TIGR00963">
    <property type="entry name" value="secA"/>
    <property type="match status" value="1"/>
</dbReference>
<dbReference type="InterPro" id="IPR011130">
    <property type="entry name" value="SecA_preprotein_X-link_dom"/>
</dbReference>
<dbReference type="FunFam" id="3.40.50.300:FF:000113">
    <property type="entry name" value="Preprotein translocase subunit SecA"/>
    <property type="match status" value="1"/>
</dbReference>
<feature type="domain" description="Helicase C-terminal" evidence="19">
    <location>
        <begin position="434"/>
        <end position="635"/>
    </location>
</feature>
<dbReference type="GO" id="GO:0008564">
    <property type="term" value="F:protein-exporting ATPase activity"/>
    <property type="evidence" value="ECO:0007669"/>
    <property type="project" value="UniProtKB-EC"/>
</dbReference>